<dbReference type="GO" id="GO:0051276">
    <property type="term" value="P:chromosome organization"/>
    <property type="evidence" value="ECO:0007669"/>
    <property type="project" value="InterPro"/>
</dbReference>
<dbReference type="RefSeq" id="WP_120402448.1">
    <property type="nucleotide sequence ID" value="NZ_RAXV01000015.1"/>
</dbReference>
<keyword evidence="3" id="KW-1185">Reference proteome</keyword>
<dbReference type="EMBL" id="RAXV01000015">
    <property type="protein sequence ID" value="RKG31483.1"/>
    <property type="molecule type" value="Genomic_DNA"/>
</dbReference>
<sequence length="160" mass="17346">MALTAKMKAFAQAIVDGMSKKDAAISAGYPEKSAMQQGSKLSKNPEIIAYIDQYSTAKKLTSEKKKLTPEKPQPKPTNSGEDDNPLDDEDYAKDDPLQFLIDVMNNSDDMLLRFNAAKAALPYKHGKVAEKGKKESKTDGAKQTATGGGKFGTLDSQLRS</sequence>
<reference evidence="2 3" key="1">
    <citation type="submission" date="2018-09" db="EMBL/GenBank/DDBJ databases">
        <title>The draft genome of Acinetobacter spp. strains.</title>
        <authorList>
            <person name="Qin J."/>
            <person name="Feng Y."/>
            <person name="Zong Z."/>
        </authorList>
    </citation>
    <scope>NUCLEOTIDE SEQUENCE [LARGE SCALE GENOMIC DNA]</scope>
    <source>
        <strain evidence="2 3">WCHAc060012</strain>
    </source>
</reference>
<comment type="caution">
    <text evidence="2">The sequence shown here is derived from an EMBL/GenBank/DDBJ whole genome shotgun (WGS) entry which is preliminary data.</text>
</comment>
<dbReference type="Proteomes" id="UP000282388">
    <property type="component" value="Unassembled WGS sequence"/>
</dbReference>
<feature type="compositionally biased region" description="Basic and acidic residues" evidence="1">
    <location>
        <begin position="61"/>
        <end position="73"/>
    </location>
</feature>
<accession>A0A3A8EST1</accession>
<organism evidence="2 3">
    <name type="scientific">Acinetobacter tianfuensis</name>
    <dbReference type="NCBI Taxonomy" id="2419603"/>
    <lineage>
        <taxon>Bacteria</taxon>
        <taxon>Pseudomonadati</taxon>
        <taxon>Pseudomonadota</taxon>
        <taxon>Gammaproteobacteria</taxon>
        <taxon>Moraxellales</taxon>
        <taxon>Moraxellaceae</taxon>
        <taxon>Acinetobacter</taxon>
    </lineage>
</organism>
<proteinExistence type="predicted"/>
<feature type="region of interest" description="Disordered" evidence="1">
    <location>
        <begin position="61"/>
        <end position="92"/>
    </location>
</feature>
<dbReference type="InterPro" id="IPR005335">
    <property type="entry name" value="Terminase_ssu"/>
</dbReference>
<feature type="region of interest" description="Disordered" evidence="1">
    <location>
        <begin position="123"/>
        <end position="160"/>
    </location>
</feature>
<evidence type="ECO:0000256" key="1">
    <source>
        <dbReference type="SAM" id="MobiDB-lite"/>
    </source>
</evidence>
<dbReference type="AlphaFoldDB" id="A0A3A8EST1"/>
<name>A0A3A8EST1_9GAMM</name>
<evidence type="ECO:0000313" key="2">
    <source>
        <dbReference type="EMBL" id="RKG31483.1"/>
    </source>
</evidence>
<dbReference type="Pfam" id="PF03592">
    <property type="entry name" value="Terminase_2"/>
    <property type="match status" value="1"/>
</dbReference>
<dbReference type="Gene3D" id="1.10.10.1400">
    <property type="entry name" value="Terminase, small subunit, N-terminal DNA-binding domain, HTH motif"/>
    <property type="match status" value="1"/>
</dbReference>
<dbReference type="OrthoDB" id="8756642at2"/>
<gene>
    <name evidence="2" type="ORF">D7V32_08445</name>
</gene>
<evidence type="ECO:0000313" key="3">
    <source>
        <dbReference type="Proteomes" id="UP000282388"/>
    </source>
</evidence>
<protein>
    <submittedName>
        <fullName evidence="2">Terminase small subunit</fullName>
    </submittedName>
</protein>
<feature type="compositionally biased region" description="Basic and acidic residues" evidence="1">
    <location>
        <begin position="127"/>
        <end position="140"/>
    </location>
</feature>
<feature type="compositionally biased region" description="Acidic residues" evidence="1">
    <location>
        <begin position="80"/>
        <end position="92"/>
    </location>
</feature>
<dbReference type="InterPro" id="IPR038713">
    <property type="entry name" value="Terminase_Gp1_N_sf"/>
</dbReference>